<reference evidence="1" key="1">
    <citation type="journal article" date="2008" name="BMC Genomics">
        <title>Analysis of 4,664 high-quality sequence-finished poplar full-length cDNA clones and their utility for the discovery of genes responding to insect feeding.</title>
        <authorList>
            <person name="Ralph S.G."/>
            <person name="Chun H.J."/>
            <person name="Cooper D."/>
            <person name="Kirkpatrick R."/>
            <person name="Kolosova N."/>
            <person name="Gunter L."/>
            <person name="Tuskan G.A."/>
            <person name="Douglas C.J."/>
            <person name="Holt R.A."/>
            <person name="Jones S.J."/>
            <person name="Marra M.A."/>
            <person name="Bohlmann J."/>
        </authorList>
    </citation>
    <scope>NUCLEOTIDE SEQUENCE</scope>
    <source>
        <tissue evidence="1">Outer xylem</tissue>
    </source>
</reference>
<dbReference type="AlphaFoldDB" id="A9P873"/>
<protein>
    <submittedName>
        <fullName evidence="1">Uncharacterized protein</fullName>
    </submittedName>
</protein>
<proteinExistence type="evidence at transcript level"/>
<organism evidence="1">
    <name type="scientific">Populus trichocarpa</name>
    <name type="common">Western balsam poplar</name>
    <name type="synonym">Populus balsamifera subsp. trichocarpa</name>
    <dbReference type="NCBI Taxonomy" id="3694"/>
    <lineage>
        <taxon>Eukaryota</taxon>
        <taxon>Viridiplantae</taxon>
        <taxon>Streptophyta</taxon>
        <taxon>Embryophyta</taxon>
        <taxon>Tracheophyta</taxon>
        <taxon>Spermatophyta</taxon>
        <taxon>Magnoliopsida</taxon>
        <taxon>eudicotyledons</taxon>
        <taxon>Gunneridae</taxon>
        <taxon>Pentapetalae</taxon>
        <taxon>rosids</taxon>
        <taxon>fabids</taxon>
        <taxon>Malpighiales</taxon>
        <taxon>Salicaceae</taxon>
        <taxon>Saliceae</taxon>
        <taxon>Populus</taxon>
    </lineage>
</organism>
<dbReference type="EMBL" id="EF144320">
    <property type="protein sequence ID" value="ABK92576.1"/>
    <property type="molecule type" value="mRNA"/>
</dbReference>
<name>A9P873_POPTR</name>
<evidence type="ECO:0000313" key="1">
    <source>
        <dbReference type="EMBL" id="ABK92576.1"/>
    </source>
</evidence>
<accession>A9P873</accession>
<sequence length="135" mass="15439">MDISSHPSNHSHFTKHGGYCGWCVLCHKQWIPVMGSSLWQALLCYLGHCPFVSFPQGFVGSAKSYANNCHRLVYSPCLHFLLAMGAHRPLHLRLHKSCRKWPMWNQLLDCLGIFLSCHLLSEPTLMYITRNQGTK</sequence>